<evidence type="ECO:0000256" key="6">
    <source>
        <dbReference type="ARBA" id="ARBA00023145"/>
    </source>
</evidence>
<dbReference type="OrthoDB" id="10059102at2759"/>
<feature type="non-terminal residue" evidence="9">
    <location>
        <position position="1"/>
    </location>
</feature>
<dbReference type="EMBL" id="QDEB01042953">
    <property type="protein sequence ID" value="RZC38483.1"/>
    <property type="molecule type" value="Genomic_DNA"/>
</dbReference>
<dbReference type="InterPro" id="IPR050430">
    <property type="entry name" value="Peptidase_S1"/>
</dbReference>
<dbReference type="PROSITE" id="PS00134">
    <property type="entry name" value="TRYPSIN_HIS"/>
    <property type="match status" value="1"/>
</dbReference>
<dbReference type="PROSITE" id="PS50240">
    <property type="entry name" value="TRYPSIN_DOM"/>
    <property type="match status" value="1"/>
</dbReference>
<dbReference type="Proteomes" id="UP000292052">
    <property type="component" value="Unassembled WGS sequence"/>
</dbReference>
<comment type="similarity">
    <text evidence="1">Belongs to the peptidase S1 family.</text>
</comment>
<evidence type="ECO:0000313" key="9">
    <source>
        <dbReference type="EMBL" id="RZC38483.1"/>
    </source>
</evidence>
<keyword evidence="4" id="KW-0378">Hydrolase</keyword>
<sequence>SPTLQKNFNVKIIGGDDVSIERVPYQISLQYNGDHFCGGSIISQTYIVTAAHCTYEQDPAALSIRAGTAIRGDGGQVISVSKVHDHPNFNRFTADYDIAVLELETPLTLGRFVAPIVLPSENQTWPAGTEVFVSGWGALSEDAATFPTNLQGVALEIVDEAACVSAYGMVYLVTERMLCAGVNEGGKAACHEDSGGPLAVDGVLGGVVSWGLGCGRPGIPGVYANVPVLRDFIKNVTGI</sequence>
<evidence type="ECO:0000256" key="7">
    <source>
        <dbReference type="ARBA" id="ARBA00023157"/>
    </source>
</evidence>
<dbReference type="FunFam" id="2.40.10.10:FF:000077">
    <property type="entry name" value="Predicted protein"/>
    <property type="match status" value="1"/>
</dbReference>
<dbReference type="AlphaFoldDB" id="A0A482W0T3"/>
<dbReference type="GO" id="GO:0004252">
    <property type="term" value="F:serine-type endopeptidase activity"/>
    <property type="evidence" value="ECO:0007669"/>
    <property type="project" value="InterPro"/>
</dbReference>
<dbReference type="GO" id="GO:0006508">
    <property type="term" value="P:proteolysis"/>
    <property type="evidence" value="ECO:0007669"/>
    <property type="project" value="UniProtKB-KW"/>
</dbReference>
<dbReference type="PRINTS" id="PR00722">
    <property type="entry name" value="CHYMOTRYPSIN"/>
</dbReference>
<evidence type="ECO:0000256" key="5">
    <source>
        <dbReference type="ARBA" id="ARBA00022825"/>
    </source>
</evidence>
<organism evidence="9 10">
    <name type="scientific">Asbolus verrucosus</name>
    <name type="common">Desert ironclad beetle</name>
    <dbReference type="NCBI Taxonomy" id="1661398"/>
    <lineage>
        <taxon>Eukaryota</taxon>
        <taxon>Metazoa</taxon>
        <taxon>Ecdysozoa</taxon>
        <taxon>Arthropoda</taxon>
        <taxon>Hexapoda</taxon>
        <taxon>Insecta</taxon>
        <taxon>Pterygota</taxon>
        <taxon>Neoptera</taxon>
        <taxon>Endopterygota</taxon>
        <taxon>Coleoptera</taxon>
        <taxon>Polyphaga</taxon>
        <taxon>Cucujiformia</taxon>
        <taxon>Tenebrionidae</taxon>
        <taxon>Pimeliinae</taxon>
        <taxon>Asbolus</taxon>
    </lineage>
</organism>
<evidence type="ECO:0000313" key="10">
    <source>
        <dbReference type="Proteomes" id="UP000292052"/>
    </source>
</evidence>
<keyword evidence="6" id="KW-0865">Zymogen</keyword>
<feature type="domain" description="Peptidase S1" evidence="8">
    <location>
        <begin position="12"/>
        <end position="238"/>
    </location>
</feature>
<keyword evidence="2" id="KW-0645">Protease</keyword>
<evidence type="ECO:0000259" key="8">
    <source>
        <dbReference type="PROSITE" id="PS50240"/>
    </source>
</evidence>
<keyword evidence="5" id="KW-0720">Serine protease</keyword>
<evidence type="ECO:0000256" key="2">
    <source>
        <dbReference type="ARBA" id="ARBA00022670"/>
    </source>
</evidence>
<dbReference type="SMART" id="SM00020">
    <property type="entry name" value="Tryp_SPc"/>
    <property type="match status" value="1"/>
</dbReference>
<protein>
    <submittedName>
        <fullName evidence="9">Trypsin and/or DUF1986 domain containing protein</fullName>
    </submittedName>
</protein>
<keyword evidence="7" id="KW-1015">Disulfide bond</keyword>
<dbReference type="PANTHER" id="PTHR24276:SF91">
    <property type="entry name" value="AT26814P-RELATED"/>
    <property type="match status" value="1"/>
</dbReference>
<accession>A0A482W0T3</accession>
<dbReference type="InterPro" id="IPR043504">
    <property type="entry name" value="Peptidase_S1_PA_chymotrypsin"/>
</dbReference>
<reference evidence="9 10" key="1">
    <citation type="submission" date="2017-03" db="EMBL/GenBank/DDBJ databases">
        <title>Genome of the blue death feigning beetle - Asbolus verrucosus.</title>
        <authorList>
            <person name="Rider S.D."/>
        </authorList>
    </citation>
    <scope>NUCLEOTIDE SEQUENCE [LARGE SCALE GENOMIC DNA]</scope>
    <source>
        <strain evidence="9">Butters</strain>
        <tissue evidence="9">Head and leg muscle</tissue>
    </source>
</reference>
<dbReference type="CDD" id="cd00190">
    <property type="entry name" value="Tryp_SPc"/>
    <property type="match status" value="1"/>
</dbReference>
<dbReference type="InterPro" id="IPR001254">
    <property type="entry name" value="Trypsin_dom"/>
</dbReference>
<dbReference type="InterPro" id="IPR009003">
    <property type="entry name" value="Peptidase_S1_PA"/>
</dbReference>
<dbReference type="STRING" id="1661398.A0A482W0T3"/>
<dbReference type="PANTHER" id="PTHR24276">
    <property type="entry name" value="POLYSERASE-RELATED"/>
    <property type="match status" value="1"/>
</dbReference>
<evidence type="ECO:0000256" key="3">
    <source>
        <dbReference type="ARBA" id="ARBA00022729"/>
    </source>
</evidence>
<proteinExistence type="inferred from homology"/>
<keyword evidence="3" id="KW-0732">Signal</keyword>
<dbReference type="InterPro" id="IPR018114">
    <property type="entry name" value="TRYPSIN_HIS"/>
</dbReference>
<dbReference type="InterPro" id="IPR001314">
    <property type="entry name" value="Peptidase_S1A"/>
</dbReference>
<gene>
    <name evidence="9" type="ORF">BDFB_008059</name>
</gene>
<name>A0A482W0T3_ASBVE</name>
<keyword evidence="10" id="KW-1185">Reference proteome</keyword>
<evidence type="ECO:0000256" key="1">
    <source>
        <dbReference type="ARBA" id="ARBA00007664"/>
    </source>
</evidence>
<dbReference type="Gene3D" id="2.40.10.10">
    <property type="entry name" value="Trypsin-like serine proteases"/>
    <property type="match status" value="1"/>
</dbReference>
<comment type="caution">
    <text evidence="9">The sequence shown here is derived from an EMBL/GenBank/DDBJ whole genome shotgun (WGS) entry which is preliminary data.</text>
</comment>
<dbReference type="Pfam" id="PF00089">
    <property type="entry name" value="Trypsin"/>
    <property type="match status" value="1"/>
</dbReference>
<dbReference type="SUPFAM" id="SSF50494">
    <property type="entry name" value="Trypsin-like serine proteases"/>
    <property type="match status" value="1"/>
</dbReference>
<evidence type="ECO:0000256" key="4">
    <source>
        <dbReference type="ARBA" id="ARBA00022801"/>
    </source>
</evidence>